<dbReference type="EMBL" id="MT144050">
    <property type="protein sequence ID" value="QJA47603.1"/>
    <property type="molecule type" value="Genomic_DNA"/>
</dbReference>
<dbReference type="AlphaFoldDB" id="A0A6H1ZI53"/>
<gene>
    <name evidence="1" type="ORF">TM448A00705_0017</name>
</gene>
<sequence length="135" mass="15597">MYDIKDHINAPCPQCGKRELHWSKRQICCLDCDCDWTLEELLAELEKATLPSAQKSKIEREENEIQNRHRQVLADLLARLEHVTEKPADYDRLDGLVALQCVRAALWGRDAAEQAALLKDVNELINRYIGIETER</sequence>
<reference evidence="1" key="1">
    <citation type="submission" date="2020-03" db="EMBL/GenBank/DDBJ databases">
        <title>The deep terrestrial virosphere.</title>
        <authorList>
            <person name="Holmfeldt K."/>
            <person name="Nilsson E."/>
            <person name="Simone D."/>
            <person name="Lopez-Fernandez M."/>
            <person name="Wu X."/>
            <person name="de Brujin I."/>
            <person name="Lundin D."/>
            <person name="Andersson A."/>
            <person name="Bertilsson S."/>
            <person name="Dopson M."/>
        </authorList>
    </citation>
    <scope>NUCLEOTIDE SEQUENCE</scope>
    <source>
        <strain evidence="1">TM448A00705</strain>
    </source>
</reference>
<name>A0A6H1ZI53_9ZZZZ</name>
<evidence type="ECO:0000313" key="1">
    <source>
        <dbReference type="EMBL" id="QJA47603.1"/>
    </source>
</evidence>
<organism evidence="1">
    <name type="scientific">viral metagenome</name>
    <dbReference type="NCBI Taxonomy" id="1070528"/>
    <lineage>
        <taxon>unclassified sequences</taxon>
        <taxon>metagenomes</taxon>
        <taxon>organismal metagenomes</taxon>
    </lineage>
</organism>
<accession>A0A6H1ZI53</accession>
<protein>
    <submittedName>
        <fullName evidence="1">Uncharacterized protein</fullName>
    </submittedName>
</protein>
<proteinExistence type="predicted"/>